<evidence type="ECO:0000259" key="2">
    <source>
        <dbReference type="SMART" id="SM00867"/>
    </source>
</evidence>
<dbReference type="EMBL" id="RWBG01000003">
    <property type="protein sequence ID" value="RSK39700.1"/>
    <property type="molecule type" value="Genomic_DNA"/>
</dbReference>
<gene>
    <name evidence="3" type="ORF">EJA19_07380</name>
</gene>
<keyword evidence="1" id="KW-0732">Signal</keyword>
<dbReference type="PANTHER" id="PTHR34406:SF1">
    <property type="entry name" value="PROTEIN YCEI"/>
    <property type="match status" value="1"/>
</dbReference>
<proteinExistence type="predicted"/>
<dbReference type="InterPro" id="IPR036761">
    <property type="entry name" value="TTHA0802/YceI-like_sf"/>
</dbReference>
<organism evidence="3 4">
    <name type="scientific">Mangrovimonas spongiae</name>
    <dbReference type="NCBI Taxonomy" id="2494697"/>
    <lineage>
        <taxon>Bacteria</taxon>
        <taxon>Pseudomonadati</taxon>
        <taxon>Bacteroidota</taxon>
        <taxon>Flavobacteriia</taxon>
        <taxon>Flavobacteriales</taxon>
        <taxon>Flavobacteriaceae</taxon>
        <taxon>Mangrovimonas</taxon>
    </lineage>
</organism>
<dbReference type="RefSeq" id="WP_125467724.1">
    <property type="nucleotide sequence ID" value="NZ_RWBG01000003.1"/>
</dbReference>
<dbReference type="SUPFAM" id="SSF101874">
    <property type="entry name" value="YceI-like"/>
    <property type="match status" value="1"/>
</dbReference>
<name>A0A3R9UTE8_9FLAO</name>
<feature type="chain" id="PRO_5018550388" evidence="1">
    <location>
        <begin position="20"/>
        <end position="182"/>
    </location>
</feature>
<sequence length="182" mass="20260">MKKIILFIALFATYITAHTQTKFLTKTGTIQFEASVPSFEEVKAKNNGVTAILNTNNGEFAALALVKGFRFKNALMEEHFNENYAESEIYPKATFKGKITKFSMAKIKTPHTLTISGELTFHGKTKQLKDIAVLVSKKGDNILLSGTFKVTASDFNIDIPKIVRNKVSETVKVDFNFNLSAK</sequence>
<dbReference type="OrthoDB" id="116832at2"/>
<dbReference type="InterPro" id="IPR007372">
    <property type="entry name" value="Lipid/polyisoprenoid-bd_YceI"/>
</dbReference>
<evidence type="ECO:0000313" key="4">
    <source>
        <dbReference type="Proteomes" id="UP000270620"/>
    </source>
</evidence>
<protein>
    <submittedName>
        <fullName evidence="3">YceI family protein</fullName>
    </submittedName>
</protein>
<evidence type="ECO:0000256" key="1">
    <source>
        <dbReference type="SAM" id="SignalP"/>
    </source>
</evidence>
<accession>A0A3R9UTE8</accession>
<dbReference type="Proteomes" id="UP000270620">
    <property type="component" value="Unassembled WGS sequence"/>
</dbReference>
<feature type="domain" description="Lipid/polyisoprenoid-binding YceI-like" evidence="2">
    <location>
        <begin position="22"/>
        <end position="180"/>
    </location>
</feature>
<comment type="caution">
    <text evidence="3">The sequence shown here is derived from an EMBL/GenBank/DDBJ whole genome shotgun (WGS) entry which is preliminary data.</text>
</comment>
<keyword evidence="4" id="KW-1185">Reference proteome</keyword>
<dbReference type="PANTHER" id="PTHR34406">
    <property type="entry name" value="PROTEIN YCEI"/>
    <property type="match status" value="1"/>
</dbReference>
<reference evidence="3 4" key="1">
    <citation type="submission" date="2018-12" db="EMBL/GenBank/DDBJ databases">
        <title>Mangrovimonas spongiae sp. nov., a novel member of the genus Mangrovimonas isolated from marine sponge.</title>
        <authorList>
            <person name="Zhuang L."/>
            <person name="Luo L."/>
        </authorList>
    </citation>
    <scope>NUCLEOTIDE SEQUENCE [LARGE SCALE GENOMIC DNA]</scope>
    <source>
        <strain evidence="3 4">HN-E26</strain>
    </source>
</reference>
<dbReference type="SMART" id="SM00867">
    <property type="entry name" value="YceI"/>
    <property type="match status" value="1"/>
</dbReference>
<dbReference type="Pfam" id="PF04264">
    <property type="entry name" value="YceI"/>
    <property type="match status" value="1"/>
</dbReference>
<dbReference type="AlphaFoldDB" id="A0A3R9UTE8"/>
<feature type="signal peptide" evidence="1">
    <location>
        <begin position="1"/>
        <end position="19"/>
    </location>
</feature>
<dbReference type="Gene3D" id="2.40.128.110">
    <property type="entry name" value="Lipid/polyisoprenoid-binding, YceI-like"/>
    <property type="match status" value="1"/>
</dbReference>
<evidence type="ECO:0000313" key="3">
    <source>
        <dbReference type="EMBL" id="RSK39700.1"/>
    </source>
</evidence>